<reference evidence="3" key="1">
    <citation type="submission" date="2022-11" db="UniProtKB">
        <authorList>
            <consortium name="WormBaseParasite"/>
        </authorList>
    </citation>
    <scope>IDENTIFICATION</scope>
</reference>
<evidence type="ECO:0000313" key="3">
    <source>
        <dbReference type="WBParaSite" id="jg25962"/>
    </source>
</evidence>
<dbReference type="Proteomes" id="UP000887574">
    <property type="component" value="Unplaced"/>
</dbReference>
<dbReference type="WBParaSite" id="jg25962">
    <property type="protein sequence ID" value="jg25962"/>
    <property type="gene ID" value="jg25962"/>
</dbReference>
<proteinExistence type="predicted"/>
<keyword evidence="2" id="KW-1185">Reference proteome</keyword>
<evidence type="ECO:0000256" key="1">
    <source>
        <dbReference type="SAM" id="MobiDB-lite"/>
    </source>
</evidence>
<feature type="compositionally biased region" description="Polar residues" evidence="1">
    <location>
        <begin position="56"/>
        <end position="68"/>
    </location>
</feature>
<dbReference type="AlphaFoldDB" id="A0A915E1J0"/>
<accession>A0A915E1J0</accession>
<organism evidence="2 3">
    <name type="scientific">Ditylenchus dipsaci</name>
    <dbReference type="NCBI Taxonomy" id="166011"/>
    <lineage>
        <taxon>Eukaryota</taxon>
        <taxon>Metazoa</taxon>
        <taxon>Ecdysozoa</taxon>
        <taxon>Nematoda</taxon>
        <taxon>Chromadorea</taxon>
        <taxon>Rhabditida</taxon>
        <taxon>Tylenchina</taxon>
        <taxon>Tylenchomorpha</taxon>
        <taxon>Sphaerularioidea</taxon>
        <taxon>Anguinidae</taxon>
        <taxon>Anguininae</taxon>
        <taxon>Ditylenchus</taxon>
    </lineage>
</organism>
<name>A0A915E1J0_9BILA</name>
<sequence length="193" mass="20891">MHLFAGSFARMAQPYTLRLERSNSGGTAGASNVYGSPTGLSLLLQKQPSLDDRKTTNAATNGDPSCSSELGKLIRRQGSVESGSDKKKSSTSSAQQNGEEKLVRKIKNSMINLFGALTAIEQSDLDSLKVILSKNCFALNDTLESGLYSHFSTRLTLLDAALMLVGDKLLSCYFNMVLLRTLNWQTLSSEKAS</sequence>
<protein>
    <submittedName>
        <fullName evidence="3">Uncharacterized protein</fullName>
    </submittedName>
</protein>
<evidence type="ECO:0000313" key="2">
    <source>
        <dbReference type="Proteomes" id="UP000887574"/>
    </source>
</evidence>
<feature type="region of interest" description="Disordered" evidence="1">
    <location>
        <begin position="50"/>
        <end position="99"/>
    </location>
</feature>